<reference evidence="3 4" key="1">
    <citation type="submission" date="2019-08" db="EMBL/GenBank/DDBJ databases">
        <title>In-depth cultivation of the pig gut microbiome towards novel bacterial diversity and tailored functional studies.</title>
        <authorList>
            <person name="Wylensek D."/>
            <person name="Hitch T.C.A."/>
            <person name="Clavel T."/>
        </authorList>
    </citation>
    <scope>NUCLEOTIDE SEQUENCE [LARGE SCALE GENOMIC DNA]</scope>
    <source>
        <strain evidence="3 4">BBE-744-WT-12</strain>
    </source>
</reference>
<organism evidence="3 4">
    <name type="scientific">Victivallis lenta</name>
    <dbReference type="NCBI Taxonomy" id="2606640"/>
    <lineage>
        <taxon>Bacteria</taxon>
        <taxon>Pseudomonadati</taxon>
        <taxon>Lentisphaerota</taxon>
        <taxon>Lentisphaeria</taxon>
        <taxon>Victivallales</taxon>
        <taxon>Victivallaceae</taxon>
        <taxon>Victivallis</taxon>
    </lineage>
</organism>
<dbReference type="NCBIfam" id="TIGR02532">
    <property type="entry name" value="IV_pilin_GFxxxE"/>
    <property type="match status" value="1"/>
</dbReference>
<dbReference type="PANTHER" id="PTHR30093:SF2">
    <property type="entry name" value="TYPE II SECRETION SYSTEM PROTEIN H"/>
    <property type="match status" value="1"/>
</dbReference>
<dbReference type="InterPro" id="IPR045584">
    <property type="entry name" value="Pilin-like"/>
</dbReference>
<feature type="domain" description="DUF1559" evidence="2">
    <location>
        <begin position="34"/>
        <end position="82"/>
    </location>
</feature>
<dbReference type="Gene3D" id="3.30.700.10">
    <property type="entry name" value="Glycoprotein, Type 4 Pilin"/>
    <property type="match status" value="1"/>
</dbReference>
<evidence type="ECO:0000313" key="3">
    <source>
        <dbReference type="EMBL" id="MST97726.1"/>
    </source>
</evidence>
<keyword evidence="1" id="KW-1133">Transmembrane helix</keyword>
<feature type="transmembrane region" description="Helical" evidence="1">
    <location>
        <begin position="12"/>
        <end position="32"/>
    </location>
</feature>
<evidence type="ECO:0000259" key="2">
    <source>
        <dbReference type="Pfam" id="PF07596"/>
    </source>
</evidence>
<accession>A0A844G2Y1</accession>
<dbReference type="Proteomes" id="UP000435649">
    <property type="component" value="Unassembled WGS sequence"/>
</dbReference>
<proteinExistence type="predicted"/>
<protein>
    <submittedName>
        <fullName evidence="3">DUF1559 domain-containing protein</fullName>
    </submittedName>
</protein>
<evidence type="ECO:0000256" key="1">
    <source>
        <dbReference type="SAM" id="Phobius"/>
    </source>
</evidence>
<evidence type="ECO:0000313" key="4">
    <source>
        <dbReference type="Proteomes" id="UP000435649"/>
    </source>
</evidence>
<keyword evidence="1" id="KW-0812">Transmembrane</keyword>
<dbReference type="SUPFAM" id="SSF54523">
    <property type="entry name" value="Pili subunits"/>
    <property type="match status" value="1"/>
</dbReference>
<sequence>MKKCSASQFTLIELLVVIAIIAILAAMLLPALNKARNRANAISCVNNLKQVGTATLLYADDYKGYAPPRWQGGDTYKMWGWTLREGKYLRHTPFKLVNCPSLPLPANDWTYSYGMRETNVLQSERFKRVYRIANIEQSTQIIEGKKRSPGEFILYTDSIDVSQLPQTLPHALFSFDGQWANYKAHIRHDRRTNNWFGDGSVRTLNKTELEQLDCTNVYDQL</sequence>
<dbReference type="EMBL" id="VUNS01000012">
    <property type="protein sequence ID" value="MST97726.1"/>
    <property type="molecule type" value="Genomic_DNA"/>
</dbReference>
<name>A0A844G2Y1_9BACT</name>
<dbReference type="Pfam" id="PF07596">
    <property type="entry name" value="SBP_bac_10"/>
    <property type="match status" value="1"/>
</dbReference>
<keyword evidence="4" id="KW-1185">Reference proteome</keyword>
<dbReference type="PANTHER" id="PTHR30093">
    <property type="entry name" value="GENERAL SECRETION PATHWAY PROTEIN G"/>
    <property type="match status" value="1"/>
</dbReference>
<dbReference type="InterPro" id="IPR012902">
    <property type="entry name" value="N_methyl_site"/>
</dbReference>
<keyword evidence="1" id="KW-0472">Membrane</keyword>
<dbReference type="RefSeq" id="WP_154418784.1">
    <property type="nucleotide sequence ID" value="NZ_VUNS01000012.1"/>
</dbReference>
<dbReference type="AlphaFoldDB" id="A0A844G2Y1"/>
<gene>
    <name evidence="3" type="ORF">FYJ85_11820</name>
</gene>
<comment type="caution">
    <text evidence="3">The sequence shown here is derived from an EMBL/GenBank/DDBJ whole genome shotgun (WGS) entry which is preliminary data.</text>
</comment>
<dbReference type="InterPro" id="IPR011453">
    <property type="entry name" value="DUF1559"/>
</dbReference>